<feature type="domain" description="Caspase family p20" evidence="1">
    <location>
        <begin position="29"/>
        <end position="82"/>
    </location>
</feature>
<organism evidence="2 5">
    <name type="scientific">Adineta ricciae</name>
    <name type="common">Rotifer</name>
    <dbReference type="NCBI Taxonomy" id="249248"/>
    <lineage>
        <taxon>Eukaryota</taxon>
        <taxon>Metazoa</taxon>
        <taxon>Spiralia</taxon>
        <taxon>Gnathifera</taxon>
        <taxon>Rotifera</taxon>
        <taxon>Eurotatoria</taxon>
        <taxon>Bdelloidea</taxon>
        <taxon>Adinetida</taxon>
        <taxon>Adinetidae</taxon>
        <taxon>Adineta</taxon>
    </lineage>
</organism>
<dbReference type="GO" id="GO:0006508">
    <property type="term" value="P:proteolysis"/>
    <property type="evidence" value="ECO:0007669"/>
    <property type="project" value="InterPro"/>
</dbReference>
<dbReference type="AlphaFoldDB" id="A0A814A2Y6"/>
<dbReference type="InterPro" id="IPR001309">
    <property type="entry name" value="Pept_C14_p20"/>
</dbReference>
<proteinExistence type="predicted"/>
<dbReference type="InterPro" id="IPR029030">
    <property type="entry name" value="Caspase-like_dom_sf"/>
</dbReference>
<comment type="caution">
    <text evidence="2">The sequence shown here is derived from an EMBL/GenBank/DDBJ whole genome shotgun (WGS) entry which is preliminary data.</text>
</comment>
<dbReference type="SUPFAM" id="SSF52129">
    <property type="entry name" value="Caspase-like"/>
    <property type="match status" value="1"/>
</dbReference>
<evidence type="ECO:0000259" key="1">
    <source>
        <dbReference type="PROSITE" id="PS50208"/>
    </source>
</evidence>
<evidence type="ECO:0000313" key="4">
    <source>
        <dbReference type="Proteomes" id="UP000663828"/>
    </source>
</evidence>
<dbReference type="Pfam" id="PF00656">
    <property type="entry name" value="Peptidase_C14"/>
    <property type="match status" value="1"/>
</dbReference>
<dbReference type="PROSITE" id="PS50208">
    <property type="entry name" value="CASPASE_P20"/>
    <property type="match status" value="1"/>
</dbReference>
<dbReference type="InterPro" id="IPR011600">
    <property type="entry name" value="Pept_C14_caspase"/>
</dbReference>
<name>A0A814A2Y6_ADIRI</name>
<evidence type="ECO:0000313" key="5">
    <source>
        <dbReference type="Proteomes" id="UP000663852"/>
    </source>
</evidence>
<dbReference type="EMBL" id="CAJNOR010002520">
    <property type="protein sequence ID" value="CAF1305826.1"/>
    <property type="molecule type" value="Genomic_DNA"/>
</dbReference>
<keyword evidence="4" id="KW-1185">Reference proteome</keyword>
<dbReference type="PANTHER" id="PTHR22576">
    <property type="entry name" value="MUCOSA ASSOCIATED LYMPHOID TISSUE LYMPHOMA TRANSLOCATION PROTEIN 1/PARACASPASE"/>
    <property type="match status" value="1"/>
</dbReference>
<dbReference type="InterPro" id="IPR052039">
    <property type="entry name" value="Caspase-related_regulators"/>
</dbReference>
<dbReference type="OrthoDB" id="412369at2759"/>
<dbReference type="PANTHER" id="PTHR22576:SF37">
    <property type="entry name" value="MUCOSA-ASSOCIATED LYMPHOID TISSUE LYMPHOMA TRANSLOCATION PROTEIN 1"/>
    <property type="match status" value="1"/>
</dbReference>
<evidence type="ECO:0000313" key="2">
    <source>
        <dbReference type="EMBL" id="CAF0906172.1"/>
    </source>
</evidence>
<accession>A0A814A2Y6</accession>
<dbReference type="Gene3D" id="3.40.50.1460">
    <property type="match status" value="1"/>
</dbReference>
<evidence type="ECO:0000313" key="3">
    <source>
        <dbReference type="EMBL" id="CAF1305826.1"/>
    </source>
</evidence>
<gene>
    <name evidence="2" type="ORF">EDS130_LOCUS10031</name>
    <name evidence="3" type="ORF">XAT740_LOCUS29111</name>
</gene>
<sequence length="320" mass="36320">MPTVHQRKRALVIGIDNYHSEPLKYCVNDAQDLTETLKAMDFEVTLVINCSYGEFFDEVDQFIAQITHSDLTLFYFAGHGKQMDEQNFLLPSNYDYDYRHSESKYLSENAVNVRYITKAIDEKRCCVTIYLFDCCRNNVRTRSSDQQQGLSAIHGLPETLVMFSCAPGKAAMDETYNGRNGVFMGSLLQHITKPHNHTEVLLRNVARDVKNQTNGFQLPYRTSSFTDSVYLISDKQENLAEVHSRRPLKCHGRPCDRCGHCRDWRPCGSDSSDGLPVYEKRACVTCCGARYAYHDGHGHLYDSVLNGFGSSSICTCPDNV</sequence>
<dbReference type="EMBL" id="CAJNOJ010000034">
    <property type="protein sequence ID" value="CAF0906172.1"/>
    <property type="molecule type" value="Genomic_DNA"/>
</dbReference>
<dbReference type="GO" id="GO:0004197">
    <property type="term" value="F:cysteine-type endopeptidase activity"/>
    <property type="evidence" value="ECO:0007669"/>
    <property type="project" value="InterPro"/>
</dbReference>
<dbReference type="Proteomes" id="UP000663828">
    <property type="component" value="Unassembled WGS sequence"/>
</dbReference>
<reference evidence="2" key="1">
    <citation type="submission" date="2021-02" db="EMBL/GenBank/DDBJ databases">
        <authorList>
            <person name="Nowell W R."/>
        </authorList>
    </citation>
    <scope>NUCLEOTIDE SEQUENCE</scope>
</reference>
<protein>
    <recommendedName>
        <fullName evidence="1">Caspase family p20 domain-containing protein</fullName>
    </recommendedName>
</protein>
<dbReference type="Proteomes" id="UP000663852">
    <property type="component" value="Unassembled WGS sequence"/>
</dbReference>